<organism evidence="3 4">
    <name type="scientific">Carnegiea gigantea</name>
    <dbReference type="NCBI Taxonomy" id="171969"/>
    <lineage>
        <taxon>Eukaryota</taxon>
        <taxon>Viridiplantae</taxon>
        <taxon>Streptophyta</taxon>
        <taxon>Embryophyta</taxon>
        <taxon>Tracheophyta</taxon>
        <taxon>Spermatophyta</taxon>
        <taxon>Magnoliopsida</taxon>
        <taxon>eudicotyledons</taxon>
        <taxon>Gunneridae</taxon>
        <taxon>Pentapetalae</taxon>
        <taxon>Caryophyllales</taxon>
        <taxon>Cactineae</taxon>
        <taxon>Cactaceae</taxon>
        <taxon>Cactoideae</taxon>
        <taxon>Echinocereeae</taxon>
        <taxon>Carnegiea</taxon>
    </lineage>
</organism>
<reference evidence="3" key="1">
    <citation type="submission" date="2022-04" db="EMBL/GenBank/DDBJ databases">
        <title>Carnegiea gigantea Genome sequencing and assembly v2.</title>
        <authorList>
            <person name="Copetti D."/>
            <person name="Sanderson M.J."/>
            <person name="Burquez A."/>
            <person name="Wojciechowski M.F."/>
        </authorList>
    </citation>
    <scope>NUCLEOTIDE SEQUENCE</scope>
    <source>
        <strain evidence="3">SGP5-SGP5p</strain>
        <tissue evidence="3">Aerial part</tissue>
    </source>
</reference>
<dbReference type="SUPFAM" id="SSF53474">
    <property type="entry name" value="alpha/beta-Hydrolases"/>
    <property type="match status" value="2"/>
</dbReference>
<dbReference type="Proteomes" id="UP001153076">
    <property type="component" value="Unassembled WGS sequence"/>
</dbReference>
<feature type="compositionally biased region" description="Polar residues" evidence="1">
    <location>
        <begin position="264"/>
        <end position="279"/>
    </location>
</feature>
<feature type="compositionally biased region" description="Basic and acidic residues" evidence="1">
    <location>
        <begin position="52"/>
        <end position="62"/>
    </location>
</feature>
<evidence type="ECO:0000259" key="2">
    <source>
        <dbReference type="PROSITE" id="PS51043"/>
    </source>
</evidence>
<accession>A0A9Q1JR42</accession>
<feature type="region of interest" description="Disordered" evidence="1">
    <location>
        <begin position="261"/>
        <end position="281"/>
    </location>
</feature>
<gene>
    <name evidence="3" type="ORF">Cgig2_026698</name>
</gene>
<dbReference type="PANTHER" id="PTHR23509">
    <property type="entry name" value="PA-PL1 PHOSPHOLIPASE FAMILY"/>
    <property type="match status" value="1"/>
</dbReference>
<feature type="domain" description="DDHD" evidence="2">
    <location>
        <begin position="487"/>
        <end position="578"/>
    </location>
</feature>
<dbReference type="GO" id="GO:0004620">
    <property type="term" value="F:phospholipase activity"/>
    <property type="evidence" value="ECO:0007669"/>
    <property type="project" value="TreeGrafter"/>
</dbReference>
<dbReference type="InterPro" id="IPR004177">
    <property type="entry name" value="DDHD_dom"/>
</dbReference>
<evidence type="ECO:0000313" key="3">
    <source>
        <dbReference type="EMBL" id="KAJ8429518.1"/>
    </source>
</evidence>
<dbReference type="AlphaFoldDB" id="A0A9Q1JR42"/>
<dbReference type="OrthoDB" id="431378at2759"/>
<dbReference type="PANTHER" id="PTHR23509:SF10">
    <property type="entry name" value="LD21067P"/>
    <property type="match status" value="1"/>
</dbReference>
<sequence length="578" mass="64868">MQGLHALFTGEDDTWEAWLNVDASGFSGIIKFGGNCIKLRRGYAASPSPKPTQDELRQQKEEQMDDYCSEGEATISSFTAPPSGGSTTMTTVVPVRHLVFMVHGIGQRLEKSNLVDDVADFRHVTSSLAEKNLTSYQLSAQRVLFIPCQWRKGLKLSGESAVEKITLDGVRGLRKTLSATVHDVLYYMSPIYCQDIIDSVSSQLNRLYLKFLKRNPGYDGKVSIYGHSLGSVLSYDILCHQENLSSPFPMDFMYKKDERDGELNNDNKLSSEGNPNTDGTEALQEAFDDDKLGRQHIPLFLANEYTKDPLQMVDVCSISSSWEERSIEEREGKIAAGRSTAGAYMQDQPCNSGYVFSRGMDPLSGGGINNYEAMDGFNDKKDRSVNNNRPSLDTVEAGSGETMGGYGWEETNRHYVLQHHILENVSKDLHSSDTRDKDKLIMDLKSEVDFLKARVAELESECVMRCIQELQIKPDPETFEVSEIVFAIQQVNTFFAVGSPLGVFLALRNVRIGIGEGREYWGEENIHEEMPACERMFNIFHPFDPVAYRYACCLLCDTSICSTFLLNRLCYIFFGNTV</sequence>
<dbReference type="InterPro" id="IPR058055">
    <property type="entry name" value="PA-PLA1"/>
</dbReference>
<dbReference type="InterPro" id="IPR029058">
    <property type="entry name" value="AB_hydrolase_fold"/>
</dbReference>
<proteinExistence type="predicted"/>
<dbReference type="PROSITE" id="PS51043">
    <property type="entry name" value="DDHD"/>
    <property type="match status" value="1"/>
</dbReference>
<feature type="region of interest" description="Disordered" evidence="1">
    <location>
        <begin position="380"/>
        <end position="400"/>
    </location>
</feature>
<comment type="caution">
    <text evidence="3">The sequence shown here is derived from an EMBL/GenBank/DDBJ whole genome shotgun (WGS) entry which is preliminary data.</text>
</comment>
<dbReference type="SMART" id="SM01127">
    <property type="entry name" value="DDHD"/>
    <property type="match status" value="1"/>
</dbReference>
<dbReference type="EMBL" id="JAKOGI010000887">
    <property type="protein sequence ID" value="KAJ8429518.1"/>
    <property type="molecule type" value="Genomic_DNA"/>
</dbReference>
<keyword evidence="4" id="KW-1185">Reference proteome</keyword>
<protein>
    <recommendedName>
        <fullName evidence="2">DDHD domain-containing protein</fullName>
    </recommendedName>
</protein>
<dbReference type="GO" id="GO:0005737">
    <property type="term" value="C:cytoplasm"/>
    <property type="evidence" value="ECO:0007669"/>
    <property type="project" value="TreeGrafter"/>
</dbReference>
<dbReference type="GO" id="GO:0046872">
    <property type="term" value="F:metal ion binding"/>
    <property type="evidence" value="ECO:0007669"/>
    <property type="project" value="InterPro"/>
</dbReference>
<feature type="region of interest" description="Disordered" evidence="1">
    <location>
        <begin position="43"/>
        <end position="62"/>
    </location>
</feature>
<dbReference type="Pfam" id="PF02862">
    <property type="entry name" value="DDHD"/>
    <property type="match status" value="1"/>
</dbReference>
<evidence type="ECO:0000256" key="1">
    <source>
        <dbReference type="SAM" id="MobiDB-lite"/>
    </source>
</evidence>
<name>A0A9Q1JR42_9CARY</name>
<evidence type="ECO:0000313" key="4">
    <source>
        <dbReference type="Proteomes" id="UP001153076"/>
    </source>
</evidence>